<protein>
    <submittedName>
        <fullName evidence="2">Uncharacterized protein</fullName>
    </submittedName>
</protein>
<name>A0AAD5RRL1_9PEZI</name>
<evidence type="ECO:0000256" key="1">
    <source>
        <dbReference type="SAM" id="MobiDB-lite"/>
    </source>
</evidence>
<evidence type="ECO:0000313" key="2">
    <source>
        <dbReference type="EMBL" id="KAJ2902170.1"/>
    </source>
</evidence>
<dbReference type="EMBL" id="JAKWBI020000122">
    <property type="protein sequence ID" value="KAJ2902170.1"/>
    <property type="molecule type" value="Genomic_DNA"/>
</dbReference>
<keyword evidence="3" id="KW-1185">Reference proteome</keyword>
<dbReference type="AlphaFoldDB" id="A0AAD5RRL1"/>
<reference evidence="2" key="1">
    <citation type="submission" date="2022-07" db="EMBL/GenBank/DDBJ databases">
        <title>Draft genome sequence of Zalerion maritima ATCC 34329, a (micro)plastics degrading marine fungus.</title>
        <authorList>
            <person name="Paco A."/>
            <person name="Goncalves M.F.M."/>
            <person name="Rocha-Santos T.A.P."/>
            <person name="Alves A."/>
        </authorList>
    </citation>
    <scope>NUCLEOTIDE SEQUENCE</scope>
    <source>
        <strain evidence="2">ATCC 34329</strain>
    </source>
</reference>
<organism evidence="2 3">
    <name type="scientific">Zalerion maritima</name>
    <dbReference type="NCBI Taxonomy" id="339359"/>
    <lineage>
        <taxon>Eukaryota</taxon>
        <taxon>Fungi</taxon>
        <taxon>Dikarya</taxon>
        <taxon>Ascomycota</taxon>
        <taxon>Pezizomycotina</taxon>
        <taxon>Sordariomycetes</taxon>
        <taxon>Lulworthiomycetidae</taxon>
        <taxon>Lulworthiales</taxon>
        <taxon>Lulworthiaceae</taxon>
        <taxon>Zalerion</taxon>
    </lineage>
</organism>
<sequence>MFMFSDHSAVGIGQLTLSLCVRLFRIAKVPAAALVQSRKQKKPEMEGPDAASTSRNAKNLDDGYWD</sequence>
<evidence type="ECO:0000313" key="3">
    <source>
        <dbReference type="Proteomes" id="UP001201980"/>
    </source>
</evidence>
<dbReference type="Proteomes" id="UP001201980">
    <property type="component" value="Unassembled WGS sequence"/>
</dbReference>
<feature type="region of interest" description="Disordered" evidence="1">
    <location>
        <begin position="35"/>
        <end position="66"/>
    </location>
</feature>
<gene>
    <name evidence="2" type="ORF">MKZ38_000968</name>
</gene>
<proteinExistence type="predicted"/>
<comment type="caution">
    <text evidence="2">The sequence shown here is derived from an EMBL/GenBank/DDBJ whole genome shotgun (WGS) entry which is preliminary data.</text>
</comment>
<accession>A0AAD5RRL1</accession>